<keyword evidence="3" id="KW-0276">Fatty acid metabolism</keyword>
<dbReference type="GO" id="GO:0006633">
    <property type="term" value="P:fatty acid biosynthetic process"/>
    <property type="evidence" value="ECO:0007669"/>
    <property type="project" value="UniProtKB-KW"/>
</dbReference>
<evidence type="ECO:0000256" key="5">
    <source>
        <dbReference type="ARBA" id="ARBA00023002"/>
    </source>
</evidence>
<dbReference type="InterPro" id="IPR020843">
    <property type="entry name" value="ER"/>
</dbReference>
<dbReference type="PROSITE" id="PS00059">
    <property type="entry name" value="ADH_ZINC"/>
    <property type="match status" value="1"/>
</dbReference>
<accession>A0A7R9L986</accession>
<dbReference type="PANTHER" id="PTHR43775">
    <property type="entry name" value="FATTY ACID SYNTHASE"/>
    <property type="match status" value="1"/>
</dbReference>
<keyword evidence="4" id="KW-0521">NADP</keyword>
<proteinExistence type="predicted"/>
<feature type="domain" description="Enoyl reductase (ER)" evidence="10">
    <location>
        <begin position="58"/>
        <end position="360"/>
    </location>
</feature>
<dbReference type="Gene3D" id="3.90.180.10">
    <property type="entry name" value="Medium-chain alcohol dehydrogenases, catalytic domain"/>
    <property type="match status" value="1"/>
</dbReference>
<keyword evidence="2" id="KW-0444">Lipid biosynthesis</keyword>
<keyword evidence="6" id="KW-0443">Lipid metabolism</keyword>
<dbReference type="InterPro" id="IPR050091">
    <property type="entry name" value="PKS_NRPS_Biosynth_Enz"/>
</dbReference>
<dbReference type="InterPro" id="IPR002328">
    <property type="entry name" value="ADH_Zn_CS"/>
</dbReference>
<evidence type="ECO:0008006" key="13">
    <source>
        <dbReference type="Google" id="ProtNLM"/>
    </source>
</evidence>
<evidence type="ECO:0000313" key="12">
    <source>
        <dbReference type="Proteomes" id="UP000759131"/>
    </source>
</evidence>
<dbReference type="InterPro" id="IPR057326">
    <property type="entry name" value="KR_dom"/>
</dbReference>
<evidence type="ECO:0000256" key="6">
    <source>
        <dbReference type="ARBA" id="ARBA00023098"/>
    </source>
</evidence>
<dbReference type="Gene3D" id="3.40.50.1820">
    <property type="entry name" value="alpha/beta hydrolase"/>
    <property type="match status" value="1"/>
</dbReference>
<keyword evidence="1" id="KW-0596">Phosphopantetheine</keyword>
<keyword evidence="5" id="KW-0560">Oxidoreductase</keyword>
<evidence type="ECO:0000259" key="10">
    <source>
        <dbReference type="SMART" id="SM00829"/>
    </source>
</evidence>
<dbReference type="GO" id="GO:0008270">
    <property type="term" value="F:zinc ion binding"/>
    <property type="evidence" value="ECO:0007669"/>
    <property type="project" value="InterPro"/>
</dbReference>
<evidence type="ECO:0000256" key="4">
    <source>
        <dbReference type="ARBA" id="ARBA00022857"/>
    </source>
</evidence>
<dbReference type="Gene3D" id="3.40.50.720">
    <property type="entry name" value="NAD(P)-binding Rossmann-like Domain"/>
    <property type="match status" value="1"/>
</dbReference>
<dbReference type="EMBL" id="OC873045">
    <property type="protein sequence ID" value="CAD7636118.1"/>
    <property type="molecule type" value="Genomic_DNA"/>
</dbReference>
<dbReference type="SUPFAM" id="SSF53474">
    <property type="entry name" value="alpha/beta-Hydrolases"/>
    <property type="match status" value="1"/>
</dbReference>
<dbReference type="InterPro" id="IPR013968">
    <property type="entry name" value="PKS_KR"/>
</dbReference>
<evidence type="ECO:0000256" key="3">
    <source>
        <dbReference type="ARBA" id="ARBA00022832"/>
    </source>
</evidence>
<dbReference type="Proteomes" id="UP000759131">
    <property type="component" value="Unassembled WGS sequence"/>
</dbReference>
<sequence length="848" mass="95383">MPLIKIRIYCSALIFRDILIATEVIRDGRLGSYRYQSFGKDFDKIQSNEYYLGLGKGRDLSSLEWTDATTDHYHDVTNTKMPLIKIRIYCSALIFRDILIATGKIPPFSNISEQQIGHEFAGRRADTGERVVGLNYGKSVTTSTRVEPYLFTTIPDNWSMEEAVTILSPYFTVWYGLIERAHIRRGVGQAAINVCQHYGCDIYATVGTEEKKQFLINTYKIPAKKILSSRSTQYKSQVMRATAGRGVDLVLNSLAGDMFDASYECVGTGGRFVELGKMDFFQNRKLPMYNLLRDLCIICVSLDESVMAREYIFDAFYAWVHQNCTNGCVKPLNRTVFPAADAEKAFRYMTTGKHIGKIVIRIREEEANRKPWKLIKPANNMIVSTKTYFNPNKTYIITGGLGGFGLELCQWMVYNGAKRLVLTSRSGIKNNYQKYIINRLKAFGKTNKTFENEVIVSSADCFTIESAKQLLNECKGLGAPIGGVFHLALELNNCLFSEISFDAFMRTVDIKEKICKNLDQLSRELDYNLDHFVVFSSVSVGMGVEGQLNYTYGNSICDRICEQRQRDGLSGLAIQFGPIGDVGAMHEMTQVFAFMTTQKQRIHSCCEVLDKLLAVQYPVVTVNVKTVETSILKLDTSAREGSKSFINNLWRSLGIDPTATPADMTLGEIGIESIFASELQQELAKLCNQTIHLKIIKHMSVGLLRDFESGGDHTIKAYFNGIKRAQISLSKYKFVIPVETHVRLNSVSNGKPLYLMPTLEMGFALYDNLAQNINRPVVGLNWTPDVNKLLTLKEVMKYFADLMARLEPNGGYDVLGSTDGAIICGQLLRKGLAEKAVMIDVLSKQRFR</sequence>
<dbReference type="AlphaFoldDB" id="A0A7R9L986"/>
<dbReference type="GO" id="GO:0016491">
    <property type="term" value="F:oxidoreductase activity"/>
    <property type="evidence" value="ECO:0007669"/>
    <property type="project" value="UniProtKB-KW"/>
</dbReference>
<keyword evidence="12" id="KW-1185">Reference proteome</keyword>
<name>A0A7R9L986_9ACAR</name>
<dbReference type="SUPFAM" id="SSF51735">
    <property type="entry name" value="NAD(P)-binding Rossmann-fold domains"/>
    <property type="match status" value="2"/>
</dbReference>
<evidence type="ECO:0000256" key="1">
    <source>
        <dbReference type="ARBA" id="ARBA00022450"/>
    </source>
</evidence>
<dbReference type="Pfam" id="PF13602">
    <property type="entry name" value="ADH_zinc_N_2"/>
    <property type="match status" value="1"/>
</dbReference>
<evidence type="ECO:0000256" key="2">
    <source>
        <dbReference type="ARBA" id="ARBA00022516"/>
    </source>
</evidence>
<evidence type="ECO:0000313" key="11">
    <source>
        <dbReference type="EMBL" id="CAD7636118.1"/>
    </source>
</evidence>
<dbReference type="GO" id="GO:0004312">
    <property type="term" value="F:fatty acid synthase activity"/>
    <property type="evidence" value="ECO:0007669"/>
    <property type="project" value="TreeGrafter"/>
</dbReference>
<keyword evidence="8" id="KW-0511">Multifunctional enzyme</keyword>
<evidence type="ECO:0000259" key="9">
    <source>
        <dbReference type="SMART" id="SM00822"/>
    </source>
</evidence>
<dbReference type="OrthoDB" id="329835at2759"/>
<dbReference type="EMBL" id="CAJPIZ010018470">
    <property type="protein sequence ID" value="CAG2116548.1"/>
    <property type="molecule type" value="Genomic_DNA"/>
</dbReference>
<feature type="non-terminal residue" evidence="11">
    <location>
        <position position="848"/>
    </location>
</feature>
<feature type="domain" description="Ketoreductase" evidence="9">
    <location>
        <begin position="393"/>
        <end position="582"/>
    </location>
</feature>
<organism evidence="11">
    <name type="scientific">Medioppia subpectinata</name>
    <dbReference type="NCBI Taxonomy" id="1979941"/>
    <lineage>
        <taxon>Eukaryota</taxon>
        <taxon>Metazoa</taxon>
        <taxon>Ecdysozoa</taxon>
        <taxon>Arthropoda</taxon>
        <taxon>Chelicerata</taxon>
        <taxon>Arachnida</taxon>
        <taxon>Acari</taxon>
        <taxon>Acariformes</taxon>
        <taxon>Sarcoptiformes</taxon>
        <taxon>Oribatida</taxon>
        <taxon>Brachypylina</taxon>
        <taxon>Oppioidea</taxon>
        <taxon>Oppiidae</taxon>
        <taxon>Medioppia</taxon>
    </lineage>
</organism>
<dbReference type="SMART" id="SM00822">
    <property type="entry name" value="PKS_KR"/>
    <property type="match status" value="1"/>
</dbReference>
<dbReference type="SUPFAM" id="SSF50129">
    <property type="entry name" value="GroES-like"/>
    <property type="match status" value="1"/>
</dbReference>
<gene>
    <name evidence="11" type="ORF">OSB1V03_LOCUS16507</name>
</gene>
<keyword evidence="7" id="KW-0275">Fatty acid biosynthesis</keyword>
<dbReference type="SMART" id="SM00829">
    <property type="entry name" value="PKS_ER"/>
    <property type="match status" value="1"/>
</dbReference>
<dbReference type="PANTHER" id="PTHR43775:SF7">
    <property type="entry name" value="FATTY ACID SYNTHASE"/>
    <property type="match status" value="1"/>
</dbReference>
<evidence type="ECO:0000256" key="7">
    <source>
        <dbReference type="ARBA" id="ARBA00023160"/>
    </source>
</evidence>
<protein>
    <recommendedName>
        <fullName evidence="13">Polyketide synthase</fullName>
    </recommendedName>
</protein>
<dbReference type="InterPro" id="IPR029058">
    <property type="entry name" value="AB_hydrolase_fold"/>
</dbReference>
<evidence type="ECO:0000256" key="8">
    <source>
        <dbReference type="ARBA" id="ARBA00023268"/>
    </source>
</evidence>
<dbReference type="Pfam" id="PF08659">
    <property type="entry name" value="KR"/>
    <property type="match status" value="1"/>
</dbReference>
<dbReference type="CDD" id="cd05195">
    <property type="entry name" value="enoyl_red"/>
    <property type="match status" value="1"/>
</dbReference>
<dbReference type="InterPro" id="IPR036291">
    <property type="entry name" value="NAD(P)-bd_dom_sf"/>
</dbReference>
<reference evidence="11" key="1">
    <citation type="submission" date="2020-11" db="EMBL/GenBank/DDBJ databases">
        <authorList>
            <person name="Tran Van P."/>
        </authorList>
    </citation>
    <scope>NUCLEOTIDE SEQUENCE</scope>
</reference>
<dbReference type="InterPro" id="IPR011032">
    <property type="entry name" value="GroES-like_sf"/>
</dbReference>